<dbReference type="Pfam" id="PF08238">
    <property type="entry name" value="Sel1"/>
    <property type="match status" value="1"/>
</dbReference>
<organism evidence="2 3">
    <name type="scientific">Oceanisphaera marina</name>
    <dbReference type="NCBI Taxonomy" id="2017550"/>
    <lineage>
        <taxon>Bacteria</taxon>
        <taxon>Pseudomonadati</taxon>
        <taxon>Pseudomonadota</taxon>
        <taxon>Gammaproteobacteria</taxon>
        <taxon>Aeromonadales</taxon>
        <taxon>Aeromonadaceae</taxon>
        <taxon>Oceanisphaera</taxon>
    </lineage>
</organism>
<evidence type="ECO:0000313" key="3">
    <source>
        <dbReference type="Proteomes" id="UP000646152"/>
    </source>
</evidence>
<evidence type="ECO:0000256" key="1">
    <source>
        <dbReference type="SAM" id="Phobius"/>
    </source>
</evidence>
<keyword evidence="1" id="KW-1133">Transmembrane helix</keyword>
<keyword evidence="1" id="KW-0812">Transmembrane</keyword>
<reference evidence="3" key="1">
    <citation type="journal article" date="2019" name="Int. J. Syst. Evol. Microbiol.">
        <title>The Global Catalogue of Microorganisms (GCM) 10K type strain sequencing project: providing services to taxonomists for standard genome sequencing and annotation.</title>
        <authorList>
            <consortium name="The Broad Institute Genomics Platform"/>
            <consortium name="The Broad Institute Genome Sequencing Center for Infectious Disease"/>
            <person name="Wu L."/>
            <person name="Ma J."/>
        </authorList>
    </citation>
    <scope>NUCLEOTIDE SEQUENCE [LARGE SCALE GENOMIC DNA]</scope>
    <source>
        <strain evidence="3">CGMCC 1.15923</strain>
    </source>
</reference>
<dbReference type="Proteomes" id="UP000646152">
    <property type="component" value="Unassembled WGS sequence"/>
</dbReference>
<proteinExistence type="predicted"/>
<comment type="caution">
    <text evidence="2">The sequence shown here is derived from an EMBL/GenBank/DDBJ whole genome shotgun (WGS) entry which is preliminary data.</text>
</comment>
<keyword evidence="3" id="KW-1185">Reference proteome</keyword>
<dbReference type="InterPro" id="IPR006597">
    <property type="entry name" value="Sel1-like"/>
</dbReference>
<evidence type="ECO:0008006" key="4">
    <source>
        <dbReference type="Google" id="ProtNLM"/>
    </source>
</evidence>
<dbReference type="SUPFAM" id="SSF81901">
    <property type="entry name" value="HCP-like"/>
    <property type="match status" value="1"/>
</dbReference>
<gene>
    <name evidence="2" type="ORF">GCM10011502_29960</name>
</gene>
<dbReference type="Gene3D" id="1.25.40.10">
    <property type="entry name" value="Tetratricopeptide repeat domain"/>
    <property type="match status" value="1"/>
</dbReference>
<evidence type="ECO:0000313" key="2">
    <source>
        <dbReference type="EMBL" id="GGB54957.1"/>
    </source>
</evidence>
<dbReference type="InterPro" id="IPR011990">
    <property type="entry name" value="TPR-like_helical_dom_sf"/>
</dbReference>
<sequence length="121" mass="13103">MASNYLFCDVDLIFLGILTMTFIADSAGLGCFLSKREHSTKVECSRFFRAAEQGYAGAQYNLGLMYLRGEGVPQNDVVAYAWASAAAANGEEAGVTLRDIAAEKLTKTERAKAQALAAQYF</sequence>
<dbReference type="EMBL" id="BMKE01000048">
    <property type="protein sequence ID" value="GGB54957.1"/>
    <property type="molecule type" value="Genomic_DNA"/>
</dbReference>
<protein>
    <recommendedName>
        <fullName evidence="4">Sel1 repeat family protein</fullName>
    </recommendedName>
</protein>
<name>A0ABQ1IZA6_9GAMM</name>
<accession>A0ABQ1IZA6</accession>
<feature type="transmembrane region" description="Helical" evidence="1">
    <location>
        <begin position="12"/>
        <end position="33"/>
    </location>
</feature>
<dbReference type="SMART" id="SM00671">
    <property type="entry name" value="SEL1"/>
    <property type="match status" value="1"/>
</dbReference>
<keyword evidence="1" id="KW-0472">Membrane</keyword>